<organism evidence="2 3">
    <name type="scientific">Penicillium canescens</name>
    <dbReference type="NCBI Taxonomy" id="5083"/>
    <lineage>
        <taxon>Eukaryota</taxon>
        <taxon>Fungi</taxon>
        <taxon>Dikarya</taxon>
        <taxon>Ascomycota</taxon>
        <taxon>Pezizomycotina</taxon>
        <taxon>Eurotiomycetes</taxon>
        <taxon>Eurotiomycetidae</taxon>
        <taxon>Eurotiales</taxon>
        <taxon>Aspergillaceae</taxon>
        <taxon>Penicillium</taxon>
    </lineage>
</organism>
<protein>
    <submittedName>
        <fullName evidence="2">Uncharacterized protein</fullName>
    </submittedName>
</protein>
<sequence length="77" mass="8474">MLFAGDGDRRGDEIQVSPCPYMTIARRIFPSCGGGARATGGRHKDERENKADSDEVRQGGFTVPVKGKWPVTIYRFG</sequence>
<evidence type="ECO:0000313" key="3">
    <source>
        <dbReference type="Proteomes" id="UP001219568"/>
    </source>
</evidence>
<dbReference type="Proteomes" id="UP001219568">
    <property type="component" value="Unassembled WGS sequence"/>
</dbReference>
<feature type="region of interest" description="Disordered" evidence="1">
    <location>
        <begin position="33"/>
        <end position="55"/>
    </location>
</feature>
<reference evidence="2" key="2">
    <citation type="submission" date="2023-01" db="EMBL/GenBank/DDBJ databases">
        <authorList>
            <person name="Petersen C."/>
        </authorList>
    </citation>
    <scope>NUCLEOTIDE SEQUENCE</scope>
    <source>
        <strain evidence="2">IBT 15450</strain>
    </source>
</reference>
<dbReference type="EMBL" id="JAQJZL010000010">
    <property type="protein sequence ID" value="KAJ6034852.1"/>
    <property type="molecule type" value="Genomic_DNA"/>
</dbReference>
<evidence type="ECO:0000256" key="1">
    <source>
        <dbReference type="SAM" id="MobiDB-lite"/>
    </source>
</evidence>
<accession>A0AAD6N6S4</accession>
<name>A0AAD6N6S4_PENCN</name>
<dbReference type="AlphaFoldDB" id="A0AAD6N6S4"/>
<feature type="compositionally biased region" description="Basic and acidic residues" evidence="1">
    <location>
        <begin position="42"/>
        <end position="55"/>
    </location>
</feature>
<evidence type="ECO:0000313" key="2">
    <source>
        <dbReference type="EMBL" id="KAJ6034852.1"/>
    </source>
</evidence>
<proteinExistence type="predicted"/>
<comment type="caution">
    <text evidence="2">The sequence shown here is derived from an EMBL/GenBank/DDBJ whole genome shotgun (WGS) entry which is preliminary data.</text>
</comment>
<keyword evidence="3" id="KW-1185">Reference proteome</keyword>
<gene>
    <name evidence="2" type="ORF">N7460_009027</name>
</gene>
<reference evidence="2" key="1">
    <citation type="journal article" date="2023" name="IMA Fungus">
        <title>Comparative genomic study of the Penicillium genus elucidates a diverse pangenome and 15 lateral gene transfer events.</title>
        <authorList>
            <person name="Petersen C."/>
            <person name="Sorensen T."/>
            <person name="Nielsen M.R."/>
            <person name="Sondergaard T.E."/>
            <person name="Sorensen J.L."/>
            <person name="Fitzpatrick D.A."/>
            <person name="Frisvad J.C."/>
            <person name="Nielsen K.L."/>
        </authorList>
    </citation>
    <scope>NUCLEOTIDE SEQUENCE</scope>
    <source>
        <strain evidence="2">IBT 15450</strain>
    </source>
</reference>